<dbReference type="PROSITE" id="PS51912">
    <property type="entry name" value="DMAP1_BIND"/>
    <property type="match status" value="1"/>
</dbReference>
<dbReference type="Pfam" id="PF23024">
    <property type="entry name" value="AMP-dom_DIP2-like"/>
    <property type="match status" value="1"/>
</dbReference>
<comment type="similarity">
    <text evidence="1">Belongs to the DIP2 family.</text>
</comment>
<keyword evidence="6" id="KW-1185">Reference proteome</keyword>
<evidence type="ECO:0000313" key="5">
    <source>
        <dbReference type="EMBL" id="CAI8042089.1"/>
    </source>
</evidence>
<sequence length="1546" mass="167733">MHDFYLLLYCAGLAVAGANSCPVDHAGCPLPFVTRSRRRREEKRQDMAADLSRVPAEVRERIRELEGELKEGDITQQGFEKKKAKLLSPYLNQPEDDRSESPAPAYFRPPSNTGHYSVQEKTADSRAMAAAVQAALASRSSQEDNVPMSSRRATMPDTSLSPSSSFMDENGSVSSSVASTPVKPPPQQQSTPTPPPTAPKTTRPRPNPPNNQGSLRMVKGGSSGAAMMTGPETVLSSAPGGKGGVSQKIQQLLNTLKRPKKNRRPIEEYYQDQDTLAPEEDPNAPKPVGPNMQPAVGVPVESRHHWHRSLEAAVQHYSSTLAKSPAISVVDPHGKVSVAATYSKLTNRSQRVASYMLNKLGGGKMVQPGDRVALVFRPDEAAQFATALYGCIFAAVIPVAIEPPVTKDDPGGQQVGFLLGSLGVTVALTSEATAKALPKEEGKDHIILFKGWPRLTWFVTEHLPKVSKDWSPPPRPQADAPTYIEYSTMKDGSALGVAVTRSALLTHCRSLSTACLYKEGEVIVCTEDPKRSIGLWHAVMTAAYNGLHVVYVPPNVMTTLPTAWLHMIQRHKATCVVTSSRALNGCISLANHKELKDLNLEGVRMMLLDDGANPWSLASSDLFYDAYSPKGLSRQALCPCAGSPETLTVSLRRPVSTTTTGRGVMSISGLSYGVVRVEEQGSITSLTLQDVGLVMPGARVVVVKVSGLPILCKTDEIGEICVQSTASGSAYWGLQGKSTHTFRVQPLNAKEVAVTTGVYVRSGLLGFVGNGGLVFICGTLDGLIQVSGRKHNTEDIIATVMAVEPHSFVYRGRITVFSINVLRDERVVVVAEQRPTCTDEEAFSWMNNVVPAVESIHGLNLYGIVLVHHNRLPRGSNGVVHVQETKSRFIDGTLHPVNLLMCPHQCITNLPLPKPHTTVKGAAQLMGDMVTGRVAETKGQSLSIPFDEQDGAGKFNYIIDVLAWRAQSCPENVLFSMVDSKGHTTRSINCITLHKRAERIAAFIVEKLNRGKAKIRGEHVAVIMPCGIDLVATFFGCLYAGFVPVTIRPPQSNNLPACLPTIKLTLEISNVLGVLTTHNIARILKSKEAAPLLDSKSVPPLIELDDVPKKKLESLYRVPSPEMIAYIDFNVSTTGVLSGVKVSHTGVMGMCRAHQHVSELYPSRELALCLDPYSGFGLVLFILSSIYSGHHSYLLNIYDLELNASLWLSVISTHKIRDTYCSYTAIEACCKELGSATDMLKSRGVDLSCVRSCVVVGEERPRLSLLSSFSALFSPLGLGSHTISTSFGCRVNPIICLQGTQHPEPSTVYVDQRALRVDRISVLERGAPNSVCLLESGKVLPDVRVAIVHPDTKAPCAHTDLGEIWVCSPHNASGYYGLRDEINDALSLEHFRASLNGSGDKYARTGYLGFMMKSDKVARNGAPLDGVYIVGSLEEALNIRGFRYHPADIEATVVRCHKNIIGSAVFTSNKLLVVVAELRGEERDALDMVPVVTTALLEEHQLVTGIVVIVDPGTVPVNSRGEKQRVHLRDSFLGDQIDPIYVAYNL</sequence>
<evidence type="ECO:0000256" key="2">
    <source>
        <dbReference type="SAM" id="MobiDB-lite"/>
    </source>
</evidence>
<feature type="compositionally biased region" description="Pro residues" evidence="2">
    <location>
        <begin position="182"/>
        <end position="198"/>
    </location>
</feature>
<protein>
    <submittedName>
        <fullName evidence="5">Disco-interacting protein 2 homolog C</fullName>
    </submittedName>
</protein>
<dbReference type="InterPro" id="IPR000873">
    <property type="entry name" value="AMP-dep_synth/lig_dom"/>
</dbReference>
<feature type="compositionally biased region" description="Polar residues" evidence="2">
    <location>
        <begin position="110"/>
        <end position="120"/>
    </location>
</feature>
<dbReference type="EMBL" id="CASHTH010003238">
    <property type="protein sequence ID" value="CAI8042089.1"/>
    <property type="molecule type" value="Genomic_DNA"/>
</dbReference>
<keyword evidence="3" id="KW-0732">Signal</keyword>
<organism evidence="5 6">
    <name type="scientific">Geodia barretti</name>
    <name type="common">Barrett's horny sponge</name>
    <dbReference type="NCBI Taxonomy" id="519541"/>
    <lineage>
        <taxon>Eukaryota</taxon>
        <taxon>Metazoa</taxon>
        <taxon>Porifera</taxon>
        <taxon>Demospongiae</taxon>
        <taxon>Heteroscleromorpha</taxon>
        <taxon>Tetractinellida</taxon>
        <taxon>Astrophorina</taxon>
        <taxon>Geodiidae</taxon>
        <taxon>Geodia</taxon>
    </lineage>
</organism>
<dbReference type="Pfam" id="PF00501">
    <property type="entry name" value="AMP-binding"/>
    <property type="match status" value="2"/>
</dbReference>
<reference evidence="5" key="1">
    <citation type="submission" date="2023-03" db="EMBL/GenBank/DDBJ databases">
        <authorList>
            <person name="Steffen K."/>
            <person name="Cardenas P."/>
        </authorList>
    </citation>
    <scope>NUCLEOTIDE SEQUENCE</scope>
</reference>
<evidence type="ECO:0000256" key="3">
    <source>
        <dbReference type="SAM" id="SignalP"/>
    </source>
</evidence>
<dbReference type="InterPro" id="IPR010506">
    <property type="entry name" value="DMAP1-bd"/>
</dbReference>
<comment type="caution">
    <text evidence="5">The sequence shown here is derived from an EMBL/GenBank/DDBJ whole genome shotgun (WGS) entry which is preliminary data.</text>
</comment>
<proteinExistence type="inferred from homology"/>
<dbReference type="InterPro" id="IPR025110">
    <property type="entry name" value="AMP-bd_C"/>
</dbReference>
<dbReference type="Gene3D" id="3.40.50.12780">
    <property type="entry name" value="N-terminal domain of ligase-like"/>
    <property type="match status" value="2"/>
</dbReference>
<feature type="domain" description="DMAP1-binding" evidence="4">
    <location>
        <begin position="50"/>
        <end position="163"/>
    </location>
</feature>
<dbReference type="InterPro" id="IPR042099">
    <property type="entry name" value="ANL_N_sf"/>
</dbReference>
<dbReference type="Proteomes" id="UP001174909">
    <property type="component" value="Unassembled WGS sequence"/>
</dbReference>
<feature type="region of interest" description="Disordered" evidence="2">
    <location>
        <begin position="92"/>
        <end position="246"/>
    </location>
</feature>
<accession>A0AA35T6C2</accession>
<dbReference type="FunFam" id="3.30.300.30:FF:000001">
    <property type="entry name" value="DIP2 disco-interacting protein 2 homolog C"/>
    <property type="match status" value="1"/>
</dbReference>
<feature type="signal peptide" evidence="3">
    <location>
        <begin position="1"/>
        <end position="18"/>
    </location>
</feature>
<evidence type="ECO:0000259" key="4">
    <source>
        <dbReference type="PROSITE" id="PS51912"/>
    </source>
</evidence>
<dbReference type="Gene3D" id="3.30.300.30">
    <property type="match status" value="2"/>
</dbReference>
<evidence type="ECO:0000313" key="6">
    <source>
        <dbReference type="Proteomes" id="UP001174909"/>
    </source>
</evidence>
<dbReference type="Pfam" id="PF06464">
    <property type="entry name" value="DMAP_binding"/>
    <property type="match status" value="1"/>
</dbReference>
<gene>
    <name evidence="5" type="ORF">GBAR_LOCUS23378</name>
</gene>
<dbReference type="PANTHER" id="PTHR22754">
    <property type="entry name" value="DISCO-INTERACTING PROTEIN 2 DIP2 -RELATED"/>
    <property type="match status" value="1"/>
</dbReference>
<dbReference type="InterPro" id="IPR045851">
    <property type="entry name" value="AMP-bd_C_sf"/>
</dbReference>
<feature type="compositionally biased region" description="Low complexity" evidence="2">
    <location>
        <begin position="125"/>
        <end position="140"/>
    </location>
</feature>
<evidence type="ECO:0000256" key="1">
    <source>
        <dbReference type="ARBA" id="ARBA00007735"/>
    </source>
</evidence>
<name>A0AA35T6C2_GEOBA</name>
<dbReference type="SUPFAM" id="SSF56801">
    <property type="entry name" value="Acetyl-CoA synthetase-like"/>
    <property type="match status" value="2"/>
</dbReference>
<feature type="compositionally biased region" description="Polar residues" evidence="2">
    <location>
        <begin position="143"/>
        <end position="178"/>
    </location>
</feature>
<feature type="chain" id="PRO_5041448793" evidence="3">
    <location>
        <begin position="19"/>
        <end position="1546"/>
    </location>
</feature>
<dbReference type="SMART" id="SM01137">
    <property type="entry name" value="DMAP_binding"/>
    <property type="match status" value="1"/>
</dbReference>
<dbReference type="PANTHER" id="PTHR22754:SF32">
    <property type="entry name" value="DISCO-INTERACTING PROTEIN 2"/>
    <property type="match status" value="1"/>
</dbReference>